<reference evidence="1 2" key="1">
    <citation type="submission" date="2024-01" db="EMBL/GenBank/DDBJ databases">
        <title>The complete chloroplast genome sequence of Lithospermum erythrorhizon: insights into the phylogenetic relationship among Boraginaceae species and the maternal lineages of purple gromwells.</title>
        <authorList>
            <person name="Okada T."/>
            <person name="Watanabe K."/>
        </authorList>
    </citation>
    <scope>NUCLEOTIDE SEQUENCE [LARGE SCALE GENOMIC DNA]</scope>
</reference>
<gene>
    <name evidence="1" type="ORF">LIER_42987</name>
</gene>
<dbReference type="AlphaFoldDB" id="A0AAV3PD84"/>
<comment type="caution">
    <text evidence="1">The sequence shown here is derived from an EMBL/GenBank/DDBJ whole genome shotgun (WGS) entry which is preliminary data.</text>
</comment>
<dbReference type="EMBL" id="BAABME010032092">
    <property type="protein sequence ID" value="GAA0148250.1"/>
    <property type="molecule type" value="Genomic_DNA"/>
</dbReference>
<protein>
    <submittedName>
        <fullName evidence="1">Uncharacterized protein</fullName>
    </submittedName>
</protein>
<keyword evidence="2" id="KW-1185">Reference proteome</keyword>
<evidence type="ECO:0000313" key="1">
    <source>
        <dbReference type="EMBL" id="GAA0148250.1"/>
    </source>
</evidence>
<organism evidence="1 2">
    <name type="scientific">Lithospermum erythrorhizon</name>
    <name type="common">Purple gromwell</name>
    <name type="synonym">Lithospermum officinale var. erythrorhizon</name>
    <dbReference type="NCBI Taxonomy" id="34254"/>
    <lineage>
        <taxon>Eukaryota</taxon>
        <taxon>Viridiplantae</taxon>
        <taxon>Streptophyta</taxon>
        <taxon>Embryophyta</taxon>
        <taxon>Tracheophyta</taxon>
        <taxon>Spermatophyta</taxon>
        <taxon>Magnoliopsida</taxon>
        <taxon>eudicotyledons</taxon>
        <taxon>Gunneridae</taxon>
        <taxon>Pentapetalae</taxon>
        <taxon>asterids</taxon>
        <taxon>lamiids</taxon>
        <taxon>Boraginales</taxon>
        <taxon>Boraginaceae</taxon>
        <taxon>Boraginoideae</taxon>
        <taxon>Lithospermeae</taxon>
        <taxon>Lithospermum</taxon>
    </lineage>
</organism>
<dbReference type="Proteomes" id="UP001454036">
    <property type="component" value="Unassembled WGS sequence"/>
</dbReference>
<name>A0AAV3PD84_LITER</name>
<proteinExistence type="predicted"/>
<evidence type="ECO:0000313" key="2">
    <source>
        <dbReference type="Proteomes" id="UP001454036"/>
    </source>
</evidence>
<accession>A0AAV3PD84</accession>
<sequence length="132" mass="15449">MNKIKDKGKRKYMDQMSAHIPINLERVRSVEVTLVQALQEQMSHSVERLEPSEDRRMGMAEEEYHFLEGRRAQKQPWPTSIFLGRQLPLKAFSQQAMVKEAHMAGPLPKEEERRNLAQSRWVKNGEYVSSLK</sequence>